<organism evidence="2 3">
    <name type="scientific">Paenibacillus roseus</name>
    <dbReference type="NCBI Taxonomy" id="2798579"/>
    <lineage>
        <taxon>Bacteria</taxon>
        <taxon>Bacillati</taxon>
        <taxon>Bacillota</taxon>
        <taxon>Bacilli</taxon>
        <taxon>Bacillales</taxon>
        <taxon>Paenibacillaceae</taxon>
        <taxon>Paenibacillus</taxon>
    </lineage>
</organism>
<dbReference type="AlphaFoldDB" id="A0A934IVB7"/>
<gene>
    <name evidence="2" type="ORF">JFN88_01450</name>
</gene>
<name>A0A934IVB7_9BACL</name>
<dbReference type="InterPro" id="IPR025055">
    <property type="entry name" value="Ena_core"/>
</dbReference>
<keyword evidence="3" id="KW-1185">Reference proteome</keyword>
<reference evidence="2" key="1">
    <citation type="submission" date="2020-12" db="EMBL/GenBank/DDBJ databases">
        <authorList>
            <person name="Huq M.A."/>
        </authorList>
    </citation>
    <scope>NUCLEOTIDE SEQUENCE</scope>
    <source>
        <strain evidence="2">MAHUQ-46</strain>
    </source>
</reference>
<feature type="domain" description="Endospore appendages core" evidence="1">
    <location>
        <begin position="24"/>
        <end position="106"/>
    </location>
</feature>
<dbReference type="RefSeq" id="WP_199017512.1">
    <property type="nucleotide sequence ID" value="NZ_JAELUP010000003.1"/>
</dbReference>
<dbReference type="EMBL" id="JAELUP010000003">
    <property type="protein sequence ID" value="MBJ6359987.1"/>
    <property type="molecule type" value="Genomic_DNA"/>
</dbReference>
<comment type="caution">
    <text evidence="2">The sequence shown here is derived from an EMBL/GenBank/DDBJ whole genome shotgun (WGS) entry which is preliminary data.</text>
</comment>
<protein>
    <submittedName>
        <fullName evidence="2">DUF3992 domain-containing protein</fullName>
    </submittedName>
</protein>
<evidence type="ECO:0000259" key="1">
    <source>
        <dbReference type="Pfam" id="PF13157"/>
    </source>
</evidence>
<evidence type="ECO:0000313" key="2">
    <source>
        <dbReference type="EMBL" id="MBJ6359987.1"/>
    </source>
</evidence>
<accession>A0A934IVB7</accession>
<sequence length="114" mass="12232">MSSEGCLGIDLSQDPAVPVHCLQCPWYVYDLETAVLYTTNEIIRATGTISSSPGSIKPVQLQFTYRNIVLESITLPAGHTTAFTIAGFDQIRVLGVQGGNAMGDLMLNTIEVNA</sequence>
<dbReference type="Pfam" id="PF13157">
    <property type="entry name" value="Enas"/>
    <property type="match status" value="1"/>
</dbReference>
<proteinExistence type="predicted"/>
<dbReference type="Proteomes" id="UP000640274">
    <property type="component" value="Unassembled WGS sequence"/>
</dbReference>
<evidence type="ECO:0000313" key="3">
    <source>
        <dbReference type="Proteomes" id="UP000640274"/>
    </source>
</evidence>